<dbReference type="AlphaFoldDB" id="A0A645ABA4"/>
<feature type="region of interest" description="Disordered" evidence="1">
    <location>
        <begin position="1"/>
        <end position="21"/>
    </location>
</feature>
<reference evidence="2" key="1">
    <citation type="submission" date="2019-08" db="EMBL/GenBank/DDBJ databases">
        <authorList>
            <person name="Kucharzyk K."/>
            <person name="Murdoch R.W."/>
            <person name="Higgins S."/>
            <person name="Loffler F."/>
        </authorList>
    </citation>
    <scope>NUCLEOTIDE SEQUENCE</scope>
</reference>
<name>A0A645ABA4_9ZZZZ</name>
<evidence type="ECO:0000313" key="2">
    <source>
        <dbReference type="EMBL" id="MPM48113.1"/>
    </source>
</evidence>
<proteinExistence type="predicted"/>
<dbReference type="EMBL" id="VSSQ01011959">
    <property type="protein sequence ID" value="MPM48113.1"/>
    <property type="molecule type" value="Genomic_DNA"/>
</dbReference>
<accession>A0A645ABA4</accession>
<protein>
    <submittedName>
        <fullName evidence="2">Uncharacterized protein</fullName>
    </submittedName>
</protein>
<evidence type="ECO:0000256" key="1">
    <source>
        <dbReference type="SAM" id="MobiDB-lite"/>
    </source>
</evidence>
<organism evidence="2">
    <name type="scientific">bioreactor metagenome</name>
    <dbReference type="NCBI Taxonomy" id="1076179"/>
    <lineage>
        <taxon>unclassified sequences</taxon>
        <taxon>metagenomes</taxon>
        <taxon>ecological metagenomes</taxon>
    </lineage>
</organism>
<comment type="caution">
    <text evidence="2">The sequence shown here is derived from an EMBL/GenBank/DDBJ whole genome shotgun (WGS) entry which is preliminary data.</text>
</comment>
<gene>
    <name evidence="2" type="ORF">SDC9_94835</name>
</gene>
<sequence>MKSPAQPRLCTRPNGDTDRDCGHKVWLNTQRPPRLAHGLFPGTSGGRIRTHVRDVGSCVPRVSLRSLGRYPVHLIRE</sequence>